<reference evidence="1" key="1">
    <citation type="journal article" date="2022" name="Int. J. Mol. Sci.">
        <title>Draft Genome of Tanacetum Coccineum: Genomic Comparison of Closely Related Tanacetum-Family Plants.</title>
        <authorList>
            <person name="Yamashiro T."/>
            <person name="Shiraishi A."/>
            <person name="Nakayama K."/>
            <person name="Satake H."/>
        </authorList>
    </citation>
    <scope>NUCLEOTIDE SEQUENCE</scope>
</reference>
<evidence type="ECO:0000313" key="1">
    <source>
        <dbReference type="EMBL" id="GJT97597.1"/>
    </source>
</evidence>
<name>A0ABQ5IE77_9ASTR</name>
<evidence type="ECO:0000313" key="2">
    <source>
        <dbReference type="Proteomes" id="UP001151760"/>
    </source>
</evidence>
<dbReference type="EMBL" id="BQNB010020594">
    <property type="protein sequence ID" value="GJT97597.1"/>
    <property type="molecule type" value="Genomic_DNA"/>
</dbReference>
<organism evidence="1 2">
    <name type="scientific">Tanacetum coccineum</name>
    <dbReference type="NCBI Taxonomy" id="301880"/>
    <lineage>
        <taxon>Eukaryota</taxon>
        <taxon>Viridiplantae</taxon>
        <taxon>Streptophyta</taxon>
        <taxon>Embryophyta</taxon>
        <taxon>Tracheophyta</taxon>
        <taxon>Spermatophyta</taxon>
        <taxon>Magnoliopsida</taxon>
        <taxon>eudicotyledons</taxon>
        <taxon>Gunneridae</taxon>
        <taxon>Pentapetalae</taxon>
        <taxon>asterids</taxon>
        <taxon>campanulids</taxon>
        <taxon>Asterales</taxon>
        <taxon>Asteraceae</taxon>
        <taxon>Asteroideae</taxon>
        <taxon>Anthemideae</taxon>
        <taxon>Anthemidinae</taxon>
        <taxon>Tanacetum</taxon>
    </lineage>
</organism>
<accession>A0ABQ5IE77</accession>
<dbReference type="Proteomes" id="UP001151760">
    <property type="component" value="Unassembled WGS sequence"/>
</dbReference>
<reference evidence="1" key="2">
    <citation type="submission" date="2022-01" db="EMBL/GenBank/DDBJ databases">
        <authorList>
            <person name="Yamashiro T."/>
            <person name="Shiraishi A."/>
            <person name="Satake H."/>
            <person name="Nakayama K."/>
        </authorList>
    </citation>
    <scope>NUCLEOTIDE SEQUENCE</scope>
</reference>
<proteinExistence type="predicted"/>
<sequence length="117" mass="13205">MLAGSLRPFVLRSEDRLLMLHIRLHFLGLYWISYPSSSNFHFSILPENSELDSSCFIGRQPSRIFRRCSAICRGTPVISAGLQTKTFRFCLSKAHSSACPFSVRVDPMAIVCSGYSR</sequence>
<comment type="caution">
    <text evidence="1">The sequence shown here is derived from an EMBL/GenBank/DDBJ whole genome shotgun (WGS) entry which is preliminary data.</text>
</comment>
<keyword evidence="2" id="KW-1185">Reference proteome</keyword>
<gene>
    <name evidence="1" type="ORF">Tco_1093115</name>
</gene>
<protein>
    <submittedName>
        <fullName evidence="1">Uncharacterized protein</fullName>
    </submittedName>
</protein>